<accession>A0A163AS65</accession>
<dbReference type="GeneID" id="29002190"/>
<sequence length="119" mass="13880">MLDGFGIVMMRIRAIGDAYFSDLDLEEDVQNEELTPQYIATENVDKLQLYDDLSPEYTYLAEAKIYQAKNQKAESKDVERVFGVFQARFAVISRPNRMWIKDTLYGIMTEYTMFTLYGC</sequence>
<protein>
    <submittedName>
        <fullName evidence="1">Uncharacterized protein</fullName>
    </submittedName>
</protein>
<dbReference type="EMBL" id="KV440977">
    <property type="protein sequence ID" value="OAD75431.1"/>
    <property type="molecule type" value="Genomic_DNA"/>
</dbReference>
<dbReference type="InterPro" id="IPR006912">
    <property type="entry name" value="Harbinger_derived_prot"/>
</dbReference>
<organism evidence="1 2">
    <name type="scientific">Phycomyces blakesleeanus (strain ATCC 8743b / DSM 1359 / FGSC 10004 / NBRC 33097 / NRRL 1555)</name>
    <dbReference type="NCBI Taxonomy" id="763407"/>
    <lineage>
        <taxon>Eukaryota</taxon>
        <taxon>Fungi</taxon>
        <taxon>Fungi incertae sedis</taxon>
        <taxon>Mucoromycota</taxon>
        <taxon>Mucoromycotina</taxon>
        <taxon>Mucoromycetes</taxon>
        <taxon>Mucorales</taxon>
        <taxon>Phycomycetaceae</taxon>
        <taxon>Phycomyces</taxon>
    </lineage>
</organism>
<proteinExistence type="predicted"/>
<dbReference type="AlphaFoldDB" id="A0A163AS65"/>
<reference evidence="2" key="1">
    <citation type="submission" date="2015-06" db="EMBL/GenBank/DDBJ databases">
        <title>Expansion of signal transduction pathways in fungi by whole-genome duplication.</title>
        <authorList>
            <consortium name="DOE Joint Genome Institute"/>
            <person name="Corrochano L.M."/>
            <person name="Kuo A."/>
            <person name="Marcet-Houben M."/>
            <person name="Polaino S."/>
            <person name="Salamov A."/>
            <person name="Villalobos J.M."/>
            <person name="Alvarez M.I."/>
            <person name="Avalos J."/>
            <person name="Benito E.P."/>
            <person name="Benoit I."/>
            <person name="Burger G."/>
            <person name="Camino L.P."/>
            <person name="Canovas D."/>
            <person name="Cerda-Olmedo E."/>
            <person name="Cheng J.-F."/>
            <person name="Dominguez A."/>
            <person name="Elias M."/>
            <person name="Eslava A.P."/>
            <person name="Glaser F."/>
            <person name="Grimwood J."/>
            <person name="Gutierrez G."/>
            <person name="Heitman J."/>
            <person name="Henrissat B."/>
            <person name="Iturriaga E.A."/>
            <person name="Lang B.F."/>
            <person name="Lavin J.L."/>
            <person name="Lee S."/>
            <person name="Li W."/>
            <person name="Lindquist E."/>
            <person name="Lopez-Garcia S."/>
            <person name="Luque E.M."/>
            <person name="Marcos A.T."/>
            <person name="Martin J."/>
            <person name="McCluskey K."/>
            <person name="Medina H.R."/>
            <person name="Miralles-Duran A."/>
            <person name="Miyazaki A."/>
            <person name="Munoz-Torres E."/>
            <person name="Oguiza J.A."/>
            <person name="Ohm R."/>
            <person name="Olmedo M."/>
            <person name="Orejas M."/>
            <person name="Ortiz-Castellanos L."/>
            <person name="Pisabarro A.G."/>
            <person name="Rodriguez-Romero J."/>
            <person name="Ruiz-Herrera J."/>
            <person name="Ruiz-Vazquez R."/>
            <person name="Sanz C."/>
            <person name="Schackwitz W."/>
            <person name="Schmutz J."/>
            <person name="Shahriari M."/>
            <person name="Shelest E."/>
            <person name="Silva-Franco F."/>
            <person name="Soanes D."/>
            <person name="Syed K."/>
            <person name="Tagua V.G."/>
            <person name="Talbot N.J."/>
            <person name="Thon M."/>
            <person name="De vries R.P."/>
            <person name="Wiebenga A."/>
            <person name="Yadav J.S."/>
            <person name="Braun E.L."/>
            <person name="Baker S."/>
            <person name="Garre V."/>
            <person name="Horwitz B."/>
            <person name="Torres-Martinez S."/>
            <person name="Idnurm A."/>
            <person name="Herrera-Estrella A."/>
            <person name="Gabaldon T."/>
            <person name="Grigoriev I.V."/>
        </authorList>
    </citation>
    <scope>NUCLEOTIDE SEQUENCE [LARGE SCALE GENOMIC DNA]</scope>
    <source>
        <strain evidence="2">NRRL 1555(-)</strain>
    </source>
</reference>
<dbReference type="Pfam" id="PF04827">
    <property type="entry name" value="Plant_tran"/>
    <property type="match status" value="1"/>
</dbReference>
<gene>
    <name evidence="1" type="ORF">PHYBLDRAFT_64349</name>
</gene>
<dbReference type="Proteomes" id="UP000077315">
    <property type="component" value="Unassembled WGS sequence"/>
</dbReference>
<dbReference type="RefSeq" id="XP_018293471.1">
    <property type="nucleotide sequence ID" value="XM_018441284.1"/>
</dbReference>
<name>A0A163AS65_PHYB8</name>
<keyword evidence="2" id="KW-1185">Reference proteome</keyword>
<evidence type="ECO:0000313" key="1">
    <source>
        <dbReference type="EMBL" id="OAD75431.1"/>
    </source>
</evidence>
<dbReference type="InParanoid" id="A0A163AS65"/>
<dbReference type="VEuPathDB" id="FungiDB:PHYBLDRAFT_64349"/>
<evidence type="ECO:0000313" key="2">
    <source>
        <dbReference type="Proteomes" id="UP000077315"/>
    </source>
</evidence>